<comment type="similarity">
    <text evidence="1 9">Belongs to the guanylate kinase family.</text>
</comment>
<keyword evidence="7 9" id="KW-0067">ATP-binding</keyword>
<keyword evidence="5 9" id="KW-0547">Nucleotide-binding</keyword>
<comment type="caution">
    <text evidence="11">The sequence shown here is derived from an EMBL/GenBank/DDBJ whole genome shotgun (WGS) entry which is preliminary data.</text>
</comment>
<dbReference type="SUPFAM" id="SSF52540">
    <property type="entry name" value="P-loop containing nucleoside triphosphate hydrolases"/>
    <property type="match status" value="1"/>
</dbReference>
<dbReference type="Gene3D" id="3.40.50.300">
    <property type="entry name" value="P-loop containing nucleotide triphosphate hydrolases"/>
    <property type="match status" value="1"/>
</dbReference>
<reference evidence="11" key="1">
    <citation type="submission" date="2017-02" db="EMBL/GenBank/DDBJ databases">
        <title>Delving into the versatile metabolic prowess of the omnipresent phylum Bacteroidetes.</title>
        <authorList>
            <person name="Nobu M.K."/>
            <person name="Mei R."/>
            <person name="Narihiro T."/>
            <person name="Kuroda K."/>
            <person name="Liu W.-T."/>
        </authorList>
    </citation>
    <scope>NUCLEOTIDE SEQUENCE</scope>
    <source>
        <strain evidence="11">ADurb.Bin131</strain>
    </source>
</reference>
<dbReference type="AlphaFoldDB" id="A0A1V6CCK5"/>
<keyword evidence="9" id="KW-0963">Cytoplasm</keyword>
<sequence>MTLKQKVKQPRKKGILIVLSAPSGTGKTTLVKKLKQVYPDIAVSVSYTTRKPRKSEKDSVDYHFISEKEFKKKVKTNFFAEWAKVYDNYYGTSKSFIEENLNKQKIVLLTIDTQGALQIKSRYPDAILIGILPPSLKEQRKRLEKRGETEQNIVRRLTESSIERKVLLQKYDYRFINIDVEKTLEKILAIIKREKENAGTKI</sequence>
<gene>
    <name evidence="9 11" type="primary">gmk</name>
    <name evidence="11" type="ORF">BWX89_00446</name>
</gene>
<organism evidence="11">
    <name type="scientific">candidate division TA06 bacterium ADurb.Bin131</name>
    <dbReference type="NCBI Taxonomy" id="1852827"/>
    <lineage>
        <taxon>Bacteria</taxon>
        <taxon>Bacteria division TA06</taxon>
    </lineage>
</organism>
<dbReference type="SMART" id="SM00072">
    <property type="entry name" value="GuKc"/>
    <property type="match status" value="1"/>
</dbReference>
<dbReference type="Proteomes" id="UP000485562">
    <property type="component" value="Unassembled WGS sequence"/>
</dbReference>
<dbReference type="Gene3D" id="3.30.63.10">
    <property type="entry name" value="Guanylate Kinase phosphate binding domain"/>
    <property type="match status" value="1"/>
</dbReference>
<keyword evidence="4 9" id="KW-0808">Transferase</keyword>
<comment type="subcellular location">
    <subcellularLocation>
        <location evidence="9">Cytoplasm</location>
    </subcellularLocation>
</comment>
<comment type="function">
    <text evidence="9">Essential for recycling GMP and indirectly, cGMP.</text>
</comment>
<feature type="binding site" evidence="9">
    <location>
        <begin position="21"/>
        <end position="28"/>
    </location>
    <ligand>
        <name>ATP</name>
        <dbReference type="ChEBI" id="CHEBI:30616"/>
    </ligand>
</feature>
<name>A0A1V6CCK5_UNCT6</name>
<evidence type="ECO:0000256" key="9">
    <source>
        <dbReference type="HAMAP-Rule" id="MF_00328"/>
    </source>
</evidence>
<dbReference type="GO" id="GO:0004385">
    <property type="term" value="F:GMP kinase activity"/>
    <property type="evidence" value="ECO:0007669"/>
    <property type="project" value="UniProtKB-UniRule"/>
</dbReference>
<evidence type="ECO:0000256" key="6">
    <source>
        <dbReference type="ARBA" id="ARBA00022777"/>
    </source>
</evidence>
<dbReference type="GO" id="GO:0005524">
    <property type="term" value="F:ATP binding"/>
    <property type="evidence" value="ECO:0007669"/>
    <property type="project" value="UniProtKB-UniRule"/>
</dbReference>
<dbReference type="EMBL" id="MWDQ01000035">
    <property type="protein sequence ID" value="OQB74605.1"/>
    <property type="molecule type" value="Genomic_DNA"/>
</dbReference>
<comment type="catalytic activity">
    <reaction evidence="9">
        <text>GMP + ATP = GDP + ADP</text>
        <dbReference type="Rhea" id="RHEA:20780"/>
        <dbReference type="ChEBI" id="CHEBI:30616"/>
        <dbReference type="ChEBI" id="CHEBI:58115"/>
        <dbReference type="ChEBI" id="CHEBI:58189"/>
        <dbReference type="ChEBI" id="CHEBI:456216"/>
        <dbReference type="EC" id="2.7.4.8"/>
    </reaction>
</comment>
<evidence type="ECO:0000256" key="7">
    <source>
        <dbReference type="ARBA" id="ARBA00022840"/>
    </source>
</evidence>
<evidence type="ECO:0000256" key="1">
    <source>
        <dbReference type="ARBA" id="ARBA00005790"/>
    </source>
</evidence>
<evidence type="ECO:0000256" key="3">
    <source>
        <dbReference type="ARBA" id="ARBA00016296"/>
    </source>
</evidence>
<dbReference type="InterPro" id="IPR027417">
    <property type="entry name" value="P-loop_NTPase"/>
</dbReference>
<dbReference type="NCBIfam" id="TIGR03263">
    <property type="entry name" value="guanyl_kin"/>
    <property type="match status" value="1"/>
</dbReference>
<feature type="domain" description="Guanylate kinase-like" evidence="10">
    <location>
        <begin position="14"/>
        <end position="192"/>
    </location>
</feature>
<dbReference type="GO" id="GO:0005829">
    <property type="term" value="C:cytosol"/>
    <property type="evidence" value="ECO:0007669"/>
    <property type="project" value="TreeGrafter"/>
</dbReference>
<evidence type="ECO:0000259" key="10">
    <source>
        <dbReference type="PROSITE" id="PS50052"/>
    </source>
</evidence>
<dbReference type="InterPro" id="IPR008145">
    <property type="entry name" value="GK/Ca_channel_bsu"/>
</dbReference>
<dbReference type="HAMAP" id="MF_00328">
    <property type="entry name" value="Guanylate_kinase"/>
    <property type="match status" value="1"/>
</dbReference>
<keyword evidence="6 9" id="KW-0418">Kinase</keyword>
<dbReference type="EC" id="2.7.4.8" evidence="2 9"/>
<protein>
    <recommendedName>
        <fullName evidence="3 9">Guanylate kinase</fullName>
        <ecNumber evidence="2 9">2.7.4.8</ecNumber>
    </recommendedName>
    <alternativeName>
        <fullName evidence="8 9">GMP kinase</fullName>
    </alternativeName>
</protein>
<proteinExistence type="inferred from homology"/>
<dbReference type="InterPro" id="IPR017665">
    <property type="entry name" value="Guanylate_kinase"/>
</dbReference>
<evidence type="ECO:0000313" key="11">
    <source>
        <dbReference type="EMBL" id="OQB74605.1"/>
    </source>
</evidence>
<evidence type="ECO:0000256" key="5">
    <source>
        <dbReference type="ARBA" id="ARBA00022741"/>
    </source>
</evidence>
<dbReference type="InterPro" id="IPR008144">
    <property type="entry name" value="Guanylate_kin-like_dom"/>
</dbReference>
<evidence type="ECO:0000256" key="2">
    <source>
        <dbReference type="ARBA" id="ARBA00012961"/>
    </source>
</evidence>
<dbReference type="Pfam" id="PF00625">
    <property type="entry name" value="Guanylate_kin"/>
    <property type="match status" value="1"/>
</dbReference>
<accession>A0A1V6CCK5</accession>
<dbReference type="PROSITE" id="PS50052">
    <property type="entry name" value="GUANYLATE_KINASE_2"/>
    <property type="match status" value="1"/>
</dbReference>
<evidence type="ECO:0000256" key="8">
    <source>
        <dbReference type="ARBA" id="ARBA00030128"/>
    </source>
</evidence>
<dbReference type="CDD" id="cd00071">
    <property type="entry name" value="GMPK"/>
    <property type="match status" value="1"/>
</dbReference>
<dbReference type="PANTHER" id="PTHR23117:SF13">
    <property type="entry name" value="GUANYLATE KINASE"/>
    <property type="match status" value="1"/>
</dbReference>
<evidence type="ECO:0000256" key="4">
    <source>
        <dbReference type="ARBA" id="ARBA00022679"/>
    </source>
</evidence>
<dbReference type="PANTHER" id="PTHR23117">
    <property type="entry name" value="GUANYLATE KINASE-RELATED"/>
    <property type="match status" value="1"/>
</dbReference>
<dbReference type="FunFam" id="3.30.63.10:FF:000002">
    <property type="entry name" value="Guanylate kinase 1"/>
    <property type="match status" value="1"/>
</dbReference>